<dbReference type="Proteomes" id="UP001583177">
    <property type="component" value="Unassembled WGS sequence"/>
</dbReference>
<dbReference type="EMBL" id="JAWRVE010000125">
    <property type="protein sequence ID" value="KAL1855920.1"/>
    <property type="molecule type" value="Genomic_DNA"/>
</dbReference>
<comment type="caution">
    <text evidence="5">The sequence shown here is derived from an EMBL/GenBank/DDBJ whole genome shotgun (WGS) entry which is preliminary data.</text>
</comment>
<reference evidence="5 6" key="1">
    <citation type="journal article" date="2024" name="IMA Fungus">
        <title>IMA Genome - F19 : A genome assembly and annotation guide to empower mycologists, including annotated draft genome sequences of Ceratocystis pirilliformis, Diaporthe australafricana, Fusarium ophioides, Paecilomyces lecythidis, and Sporothrix stenoceras.</title>
        <authorList>
            <person name="Aylward J."/>
            <person name="Wilson A.M."/>
            <person name="Visagie C.M."/>
            <person name="Spraker J."/>
            <person name="Barnes I."/>
            <person name="Buitendag C."/>
            <person name="Ceriani C."/>
            <person name="Del Mar Angel L."/>
            <person name="du Plessis D."/>
            <person name="Fuchs T."/>
            <person name="Gasser K."/>
            <person name="Kramer D."/>
            <person name="Li W."/>
            <person name="Munsamy K."/>
            <person name="Piso A."/>
            <person name="Price J.L."/>
            <person name="Sonnekus B."/>
            <person name="Thomas C."/>
            <person name="van der Nest A."/>
            <person name="van Dijk A."/>
            <person name="van Heerden A."/>
            <person name="van Vuuren N."/>
            <person name="Yilmaz N."/>
            <person name="Duong T.A."/>
            <person name="van der Merwe N.A."/>
            <person name="Wingfield M.J."/>
            <person name="Wingfield B.D."/>
        </authorList>
    </citation>
    <scope>NUCLEOTIDE SEQUENCE [LARGE SCALE GENOMIC DNA]</scope>
    <source>
        <strain evidence="5 6">CMW 18300</strain>
    </source>
</reference>
<proteinExistence type="inferred from homology"/>
<sequence>MASNNFTFSDGDVPVIDVHFHYFAPDILGPLKEFVIASPDETEDAMAKLGTSAVIYSPVIWSRYGTDWPETKWADLCRQITDAQAAEVTRNPAGRGSFAPLPLPHIESTIAALQYAEEICSPKPDGYAITTSANNMYLAHESFTPIWEECNRRGVVLFVHPNETVMPPQLDTKVYGWQMIEYPTETARCLMYMVDQAIFTKYPNIKWIFSHNGGSFPFLYQRVVRTLTGSKLIGAGGVDSMNKQVDRIAAENNGKTLQQIFGGGNVFIECSQGTRSQQICLQAMGISAENLLTGSDWPFPGKADVRATVAEMRSPEDSGLYSTEEVAGIRAGNALKIMPRLRKAWADKGLIHHKTETGL</sequence>
<dbReference type="InterPro" id="IPR032466">
    <property type="entry name" value="Metal_Hydrolase"/>
</dbReference>
<evidence type="ECO:0000256" key="1">
    <source>
        <dbReference type="ARBA" id="ARBA00022793"/>
    </source>
</evidence>
<name>A0ABR3W8S5_9PEZI</name>
<feature type="domain" description="Amidohydrolase-related" evidence="4">
    <location>
        <begin position="16"/>
        <end position="215"/>
    </location>
</feature>
<evidence type="ECO:0000313" key="6">
    <source>
        <dbReference type="Proteomes" id="UP001583177"/>
    </source>
</evidence>
<comment type="similarity">
    <text evidence="3">Belongs to the metallo-dependent hydrolases superfamily.</text>
</comment>
<dbReference type="PANTHER" id="PTHR21240:SF28">
    <property type="entry name" value="ISO-OROTATE DECARBOXYLASE (EUROFUNG)"/>
    <property type="match status" value="1"/>
</dbReference>
<dbReference type="Gene3D" id="3.20.20.140">
    <property type="entry name" value="Metal-dependent hydrolases"/>
    <property type="match status" value="1"/>
</dbReference>
<keyword evidence="2 3" id="KW-0456">Lyase</keyword>
<evidence type="ECO:0000313" key="5">
    <source>
        <dbReference type="EMBL" id="KAL1855920.1"/>
    </source>
</evidence>
<keyword evidence="1 3" id="KW-0210">Decarboxylase</keyword>
<dbReference type="SUPFAM" id="SSF51556">
    <property type="entry name" value="Metallo-dependent hydrolases"/>
    <property type="match status" value="1"/>
</dbReference>
<dbReference type="InterPro" id="IPR032465">
    <property type="entry name" value="ACMSD"/>
</dbReference>
<protein>
    <recommendedName>
        <fullName evidence="4">Amidohydrolase-related domain-containing protein</fullName>
    </recommendedName>
</protein>
<keyword evidence="6" id="KW-1185">Reference proteome</keyword>
<accession>A0ABR3W8S5</accession>
<dbReference type="Pfam" id="PF04909">
    <property type="entry name" value="Amidohydro_2"/>
    <property type="match status" value="1"/>
</dbReference>
<dbReference type="PANTHER" id="PTHR21240">
    <property type="entry name" value="2-AMINO-3-CARBOXYLMUCONATE-6-SEMIALDEHYDE DECARBOXYLASE"/>
    <property type="match status" value="1"/>
</dbReference>
<dbReference type="InterPro" id="IPR006680">
    <property type="entry name" value="Amidohydro-rel"/>
</dbReference>
<evidence type="ECO:0000256" key="3">
    <source>
        <dbReference type="RuleBase" id="RU366045"/>
    </source>
</evidence>
<organism evidence="5 6">
    <name type="scientific">Diaporthe australafricana</name>
    <dbReference type="NCBI Taxonomy" id="127596"/>
    <lineage>
        <taxon>Eukaryota</taxon>
        <taxon>Fungi</taxon>
        <taxon>Dikarya</taxon>
        <taxon>Ascomycota</taxon>
        <taxon>Pezizomycotina</taxon>
        <taxon>Sordariomycetes</taxon>
        <taxon>Sordariomycetidae</taxon>
        <taxon>Diaporthales</taxon>
        <taxon>Diaporthaceae</taxon>
        <taxon>Diaporthe</taxon>
    </lineage>
</organism>
<evidence type="ECO:0000256" key="2">
    <source>
        <dbReference type="ARBA" id="ARBA00023239"/>
    </source>
</evidence>
<evidence type="ECO:0000259" key="4">
    <source>
        <dbReference type="Pfam" id="PF04909"/>
    </source>
</evidence>
<gene>
    <name evidence="5" type="ORF">Daus18300_010899</name>
</gene>